<keyword evidence="3" id="KW-1185">Reference proteome</keyword>
<reference evidence="2" key="2">
    <citation type="submission" date="2023-06" db="EMBL/GenBank/DDBJ databases">
        <authorList>
            <person name="Ma L."/>
            <person name="Liu K.-W."/>
            <person name="Li Z."/>
            <person name="Hsiao Y.-Y."/>
            <person name="Qi Y."/>
            <person name="Fu T."/>
            <person name="Tang G."/>
            <person name="Zhang D."/>
            <person name="Sun W.-H."/>
            <person name="Liu D.-K."/>
            <person name="Li Y."/>
            <person name="Chen G.-Z."/>
            <person name="Liu X.-D."/>
            <person name="Liao X.-Y."/>
            <person name="Jiang Y.-T."/>
            <person name="Yu X."/>
            <person name="Hao Y."/>
            <person name="Huang J."/>
            <person name="Zhao X.-W."/>
            <person name="Ke S."/>
            <person name="Chen Y.-Y."/>
            <person name="Wu W.-L."/>
            <person name="Hsu J.-L."/>
            <person name="Lin Y.-F."/>
            <person name="Huang M.-D."/>
            <person name="Li C.-Y."/>
            <person name="Huang L."/>
            <person name="Wang Z.-W."/>
            <person name="Zhao X."/>
            <person name="Zhong W.-Y."/>
            <person name="Peng D.-H."/>
            <person name="Ahmad S."/>
            <person name="Lan S."/>
            <person name="Zhang J.-S."/>
            <person name="Tsai W.-C."/>
            <person name="Van De Peer Y."/>
            <person name="Liu Z.-J."/>
        </authorList>
    </citation>
    <scope>NUCLEOTIDE SEQUENCE</scope>
    <source>
        <strain evidence="2">SCP</strain>
        <tissue evidence="2">Leaves</tissue>
    </source>
</reference>
<gene>
    <name evidence="2" type="ORF">QJS04_geneDACA019703</name>
</gene>
<dbReference type="Proteomes" id="UP001179952">
    <property type="component" value="Unassembled WGS sequence"/>
</dbReference>
<dbReference type="AlphaFoldDB" id="A0AAV9BW38"/>
<evidence type="ECO:0000256" key="1">
    <source>
        <dbReference type="SAM" id="MobiDB-lite"/>
    </source>
</evidence>
<evidence type="ECO:0000313" key="3">
    <source>
        <dbReference type="Proteomes" id="UP001179952"/>
    </source>
</evidence>
<evidence type="ECO:0000313" key="2">
    <source>
        <dbReference type="EMBL" id="KAK1280790.1"/>
    </source>
</evidence>
<reference evidence="2" key="1">
    <citation type="journal article" date="2023" name="Nat. Commun.">
        <title>Diploid and tetraploid genomes of Acorus and the evolution of monocots.</title>
        <authorList>
            <person name="Ma L."/>
            <person name="Liu K.W."/>
            <person name="Li Z."/>
            <person name="Hsiao Y.Y."/>
            <person name="Qi Y."/>
            <person name="Fu T."/>
            <person name="Tang G.D."/>
            <person name="Zhang D."/>
            <person name="Sun W.H."/>
            <person name="Liu D.K."/>
            <person name="Li Y."/>
            <person name="Chen G.Z."/>
            <person name="Liu X.D."/>
            <person name="Liao X.Y."/>
            <person name="Jiang Y.T."/>
            <person name="Yu X."/>
            <person name="Hao Y."/>
            <person name="Huang J."/>
            <person name="Zhao X.W."/>
            <person name="Ke S."/>
            <person name="Chen Y.Y."/>
            <person name="Wu W.L."/>
            <person name="Hsu J.L."/>
            <person name="Lin Y.F."/>
            <person name="Huang M.D."/>
            <person name="Li C.Y."/>
            <person name="Huang L."/>
            <person name="Wang Z.W."/>
            <person name="Zhao X."/>
            <person name="Zhong W.Y."/>
            <person name="Peng D.H."/>
            <person name="Ahmad S."/>
            <person name="Lan S."/>
            <person name="Zhang J.S."/>
            <person name="Tsai W.C."/>
            <person name="Van de Peer Y."/>
            <person name="Liu Z.J."/>
        </authorList>
    </citation>
    <scope>NUCLEOTIDE SEQUENCE</scope>
    <source>
        <strain evidence="2">SCP</strain>
    </source>
</reference>
<sequence length="73" mass="8233">MTSAPICHVHRIRAPAPKVSQEYTLKYPTQPRMGVTDPDHRGGITRPNIMPEVHPKTVAHHPPKRPLELTRAL</sequence>
<name>A0AAV9BW38_ACOGR</name>
<protein>
    <submittedName>
        <fullName evidence="2">Uncharacterized protein</fullName>
    </submittedName>
</protein>
<proteinExistence type="predicted"/>
<organism evidence="2 3">
    <name type="scientific">Acorus gramineus</name>
    <name type="common">Dwarf sweet flag</name>
    <dbReference type="NCBI Taxonomy" id="55184"/>
    <lineage>
        <taxon>Eukaryota</taxon>
        <taxon>Viridiplantae</taxon>
        <taxon>Streptophyta</taxon>
        <taxon>Embryophyta</taxon>
        <taxon>Tracheophyta</taxon>
        <taxon>Spermatophyta</taxon>
        <taxon>Magnoliopsida</taxon>
        <taxon>Liliopsida</taxon>
        <taxon>Acoraceae</taxon>
        <taxon>Acorus</taxon>
    </lineage>
</organism>
<comment type="caution">
    <text evidence="2">The sequence shown here is derived from an EMBL/GenBank/DDBJ whole genome shotgun (WGS) entry which is preliminary data.</text>
</comment>
<accession>A0AAV9BW38</accession>
<dbReference type="EMBL" id="JAUJYN010000001">
    <property type="protein sequence ID" value="KAK1280790.1"/>
    <property type="molecule type" value="Genomic_DNA"/>
</dbReference>
<feature type="region of interest" description="Disordered" evidence="1">
    <location>
        <begin position="29"/>
        <end position="73"/>
    </location>
</feature>